<keyword evidence="5" id="KW-0175">Coiled coil</keyword>
<feature type="compositionally biased region" description="Low complexity" evidence="6">
    <location>
        <begin position="1124"/>
        <end position="1139"/>
    </location>
</feature>
<dbReference type="InterPro" id="IPR003191">
    <property type="entry name" value="Guanylate-bd/ATL_C"/>
</dbReference>
<feature type="compositionally biased region" description="Polar residues" evidence="6">
    <location>
        <begin position="1069"/>
        <end position="1079"/>
    </location>
</feature>
<evidence type="ECO:0000256" key="4">
    <source>
        <dbReference type="PROSITE-ProRule" id="PRU01052"/>
    </source>
</evidence>
<keyword evidence="1" id="KW-0547">Nucleotide-binding</keyword>
<dbReference type="AlphaFoldDB" id="A0A6D2J138"/>
<dbReference type="SUPFAM" id="SSF48340">
    <property type="entry name" value="Interferon-induced guanylate-binding protein 1 (GBP1), C-terminal domain"/>
    <property type="match status" value="1"/>
</dbReference>
<feature type="coiled-coil region" evidence="5">
    <location>
        <begin position="421"/>
        <end position="487"/>
    </location>
</feature>
<feature type="compositionally biased region" description="Gly residues" evidence="6">
    <location>
        <begin position="1054"/>
        <end position="1063"/>
    </location>
</feature>
<evidence type="ECO:0000256" key="1">
    <source>
        <dbReference type="ARBA" id="ARBA00022741"/>
    </source>
</evidence>
<dbReference type="Gene3D" id="1.10.287.1490">
    <property type="match status" value="1"/>
</dbReference>
<dbReference type="OrthoDB" id="2135133at2759"/>
<evidence type="ECO:0000259" key="7">
    <source>
        <dbReference type="PROSITE" id="PS51715"/>
    </source>
</evidence>
<evidence type="ECO:0000313" key="9">
    <source>
        <dbReference type="Proteomes" id="UP000467841"/>
    </source>
</evidence>
<dbReference type="Pfam" id="PF02263">
    <property type="entry name" value="GBP"/>
    <property type="match status" value="1"/>
</dbReference>
<evidence type="ECO:0000256" key="6">
    <source>
        <dbReference type="SAM" id="MobiDB-lite"/>
    </source>
</evidence>
<comment type="similarity">
    <text evidence="4">Belongs to the TRAFAC class dynamin-like GTPase superfamily. GB1/RHD3 GTPase family.</text>
</comment>
<evidence type="ECO:0000256" key="5">
    <source>
        <dbReference type="SAM" id="Coils"/>
    </source>
</evidence>
<dbReference type="InterPro" id="IPR015894">
    <property type="entry name" value="Guanylate-bd_N"/>
</dbReference>
<sequence length="1211" mass="137165">MRNQTVESVSGRAVQLVYIDEIGELKTDPEAIGALQKLKGPVAVVSLFGNALHGKSFIWNQLLSRSIGFEVQNLHRPCTGDIWMWIEPVKRISEDGTEYNLVLLDVEGADSNGIPAAHNSQIFALAILLSSVFVYGPSLGVKDIALDLSRLLEISKHGHVEEAKDNTFSGLGQFSPIFVQLMTDINSETVEGREDVTQNNQLEKLRPQLVYGVNALVKFVSERVRPKKRSETIVTGPPLAGFTKSFSENVNNNVVPKISSLWLSVEELEGRRARDTATEVYMSSLERVESPEESMLVEAHNKAVVKALTAFCESSIGNAEVKQKYKRELWSFFAKAFEDHKRVANIEAYSRCCNAIEDMGKKLWALPCSHEANIGDMIKALDTAVAEYEASINGPMKWQTLSSFLRKSIQDILVHRRGNQMDELLSENSKLKLQHRSMESTRDLLKKQLEGGEKMRKEYQMRYESAIDDMNKLSDQFKHRIHDLESKCKSIHNEHSNLMEVLGSTRLEASEWKRKYEETLDENGVSSNNGAGMNASITRCSTSIDWKIKYENTVSERKAVSETAMEEKLKQTSATEDGMRAEFSRVLDEKEKVIAEKCAKLATLEQQLVSMRSELKKGKLKVDECSLEAKDLRLQISALNEKYESVKSAAALLETETQTLREEKDELEKKYISHTKELEAICLKLKNAENEASSANKLVDSLRMEAEASRNNENKLQASLLEKSFEIDQTKSRIEELEKVCSKLESGESEASSASKKLVDSMKREAEAFRMNVSELRTSLQEKCIEIDRAKSRIEELKNICVKLKYSETEAAAAKELVRSMETEVESAKSNEHKLQTLLQEKSIENERAKGRIEDLERQKTELSVTLETRAKQNEEAVAEWQRIINAEKEKNTRVSLMQREHSFMVPDETTPMQQHVKRLKVEASVTCSGSDFGQETEEEDTVSQESGRGMIAMTPRRCTSTGGGASSSSTGMDHSKYTMKKLREEILNHGFGAELVGLKNPRKRVLVELYERVEAREGKLFFSKFTHLNRPNTKEVALTPAPAPGLAESNGRLGDGPFGPGSGMVPQSKESWPVSSTTTDEEFEKLMATFDEEKKKNNLPEEFEEEEESEDSEDLNGEKDKYNNNNNGYSYTTKSNYNDNRRGYGNEEERQGMSDTRFMENGKYFYDTRGRNSEYVSHSRGYERNDHPNEFETMEEYYKSLEGTQEEYQP</sequence>
<keyword evidence="3" id="KW-0342">GTP-binding</keyword>
<proteinExistence type="inferred from homology"/>
<comment type="caution">
    <text evidence="8">The sequence shown here is derived from an EMBL/GenBank/DDBJ whole genome shotgun (WGS) entry which is preliminary data.</text>
</comment>
<feature type="compositionally biased region" description="Basic and acidic residues" evidence="6">
    <location>
        <begin position="1140"/>
        <end position="1152"/>
    </location>
</feature>
<feature type="domain" description="GB1/RHD3-type G" evidence="7">
    <location>
        <begin position="39"/>
        <end position="135"/>
    </location>
</feature>
<feature type="compositionally biased region" description="Acidic residues" evidence="6">
    <location>
        <begin position="1102"/>
        <end position="1116"/>
    </location>
</feature>
<dbReference type="Pfam" id="PF02841">
    <property type="entry name" value="GBP_C"/>
    <property type="match status" value="1"/>
</dbReference>
<organism evidence="8 9">
    <name type="scientific">Microthlaspi erraticum</name>
    <dbReference type="NCBI Taxonomy" id="1685480"/>
    <lineage>
        <taxon>Eukaryota</taxon>
        <taxon>Viridiplantae</taxon>
        <taxon>Streptophyta</taxon>
        <taxon>Embryophyta</taxon>
        <taxon>Tracheophyta</taxon>
        <taxon>Spermatophyta</taxon>
        <taxon>Magnoliopsida</taxon>
        <taxon>eudicotyledons</taxon>
        <taxon>Gunneridae</taxon>
        <taxon>Pentapetalae</taxon>
        <taxon>rosids</taxon>
        <taxon>malvids</taxon>
        <taxon>Brassicales</taxon>
        <taxon>Brassicaceae</taxon>
        <taxon>Coluteocarpeae</taxon>
        <taxon>Microthlaspi</taxon>
    </lineage>
</organism>
<keyword evidence="9" id="KW-1185">Reference proteome</keyword>
<dbReference type="Proteomes" id="UP000467841">
    <property type="component" value="Unassembled WGS sequence"/>
</dbReference>
<dbReference type="Gene3D" id="3.40.50.300">
    <property type="entry name" value="P-loop containing nucleotide triphosphate hydrolases"/>
    <property type="match status" value="1"/>
</dbReference>
<evidence type="ECO:0000256" key="2">
    <source>
        <dbReference type="ARBA" id="ARBA00022801"/>
    </source>
</evidence>
<dbReference type="GO" id="GO:0005525">
    <property type="term" value="F:GTP binding"/>
    <property type="evidence" value="ECO:0007669"/>
    <property type="project" value="UniProtKB-KW"/>
</dbReference>
<evidence type="ECO:0000313" key="8">
    <source>
        <dbReference type="EMBL" id="CAA7035159.1"/>
    </source>
</evidence>
<dbReference type="InterPro" id="IPR036543">
    <property type="entry name" value="Guanylate-bd_C_sf"/>
</dbReference>
<dbReference type="PANTHER" id="PTHR10751">
    <property type="entry name" value="GUANYLATE BINDING PROTEIN"/>
    <property type="match status" value="1"/>
</dbReference>
<reference evidence="8" key="1">
    <citation type="submission" date="2020-01" db="EMBL/GenBank/DDBJ databases">
        <authorList>
            <person name="Mishra B."/>
        </authorList>
    </citation>
    <scope>NUCLEOTIDE SEQUENCE [LARGE SCALE GENOMIC DNA]</scope>
</reference>
<feature type="coiled-coil region" evidence="5">
    <location>
        <begin position="780"/>
        <end position="891"/>
    </location>
</feature>
<evidence type="ECO:0000256" key="3">
    <source>
        <dbReference type="ARBA" id="ARBA00023134"/>
    </source>
</evidence>
<keyword evidence="2" id="KW-0378">Hydrolase</keyword>
<dbReference type="EMBL" id="CACVBM020001152">
    <property type="protein sequence ID" value="CAA7035159.1"/>
    <property type="molecule type" value="Genomic_DNA"/>
</dbReference>
<dbReference type="SUPFAM" id="SSF52540">
    <property type="entry name" value="P-loop containing nucleoside triphosphate hydrolases"/>
    <property type="match status" value="1"/>
</dbReference>
<dbReference type="InterPro" id="IPR027417">
    <property type="entry name" value="P-loop_NTPase"/>
</dbReference>
<accession>A0A6D2J138</accession>
<name>A0A6D2J138_9BRAS</name>
<feature type="region of interest" description="Disordered" evidence="6">
    <location>
        <begin position="1041"/>
        <end position="1152"/>
    </location>
</feature>
<feature type="coiled-coil region" evidence="5">
    <location>
        <begin position="587"/>
        <end position="747"/>
    </location>
</feature>
<dbReference type="GO" id="GO:0003924">
    <property type="term" value="F:GTPase activity"/>
    <property type="evidence" value="ECO:0007669"/>
    <property type="project" value="InterPro"/>
</dbReference>
<protein>
    <recommendedName>
        <fullName evidence="7">GB1/RHD3-type G domain-containing protein</fullName>
    </recommendedName>
</protein>
<gene>
    <name evidence="8" type="ORF">MERR_LOCUS22394</name>
</gene>
<feature type="region of interest" description="Disordered" evidence="6">
    <location>
        <begin position="955"/>
        <end position="975"/>
    </location>
</feature>
<dbReference type="InterPro" id="IPR030386">
    <property type="entry name" value="G_GB1_RHD3_dom"/>
</dbReference>
<dbReference type="PROSITE" id="PS51715">
    <property type="entry name" value="G_GB1_RHD3"/>
    <property type="match status" value="1"/>
</dbReference>
<dbReference type="Gene3D" id="1.20.1000.10">
    <property type="entry name" value="Guanylate-binding protein, C-terminal domain"/>
    <property type="match status" value="1"/>
</dbReference>